<dbReference type="KEGG" id="fax:FUAX_09500"/>
<sequence>MNSDMERLYAKYLAGEADASEIREIENMMERDPEEFAEAKELWALAGALSETKKPKPSEVEDVIRKAGVKAPRRKVSKSVSRTLGWLDHYMRVAAVLLPLICLAYAGSRLFSAEENKSLGTFRVPNGSVASYELLDGSEVELNAGSSLTLESWDDERKVNLSGEALFRVAKNDDKPFWVITDGISVRVTGTVFNVKAYSGEAKSQVSLLEGGVDIYATGADKKELSLVPGEKVVFDAKNKSFGKYKASGNESEWTSGRERFEELGFADLATLLGRMYDLEVKMESKTVQESHMTGSLNRNHPIEDALDLLQLSLPEGVEMELKGRELRVFDK</sequence>
<dbReference type="Gene3D" id="3.55.50.30">
    <property type="match status" value="1"/>
</dbReference>
<dbReference type="Gene3D" id="2.60.120.1440">
    <property type="match status" value="1"/>
</dbReference>
<feature type="domain" description="FecR protein" evidence="1">
    <location>
        <begin position="122"/>
        <end position="213"/>
    </location>
</feature>
<name>A0AAU9CF33_9BACT</name>
<dbReference type="EMBL" id="AP025314">
    <property type="protein sequence ID" value="BDD08518.1"/>
    <property type="molecule type" value="Genomic_DNA"/>
</dbReference>
<dbReference type="AlphaFoldDB" id="A0AAU9CF33"/>
<dbReference type="Pfam" id="PF16344">
    <property type="entry name" value="FecR_C"/>
    <property type="match status" value="1"/>
</dbReference>
<dbReference type="Proteomes" id="UP001348817">
    <property type="component" value="Chromosome"/>
</dbReference>
<evidence type="ECO:0000259" key="2">
    <source>
        <dbReference type="Pfam" id="PF16344"/>
    </source>
</evidence>
<dbReference type="PIRSF" id="PIRSF018266">
    <property type="entry name" value="FecR"/>
    <property type="match status" value="1"/>
</dbReference>
<feature type="domain" description="Protein FecR C-terminal" evidence="2">
    <location>
        <begin position="261"/>
        <end position="326"/>
    </location>
</feature>
<dbReference type="InterPro" id="IPR012373">
    <property type="entry name" value="Ferrdict_sens_TM"/>
</dbReference>
<dbReference type="Pfam" id="PF04773">
    <property type="entry name" value="FecR"/>
    <property type="match status" value="1"/>
</dbReference>
<evidence type="ECO:0000259" key="1">
    <source>
        <dbReference type="Pfam" id="PF04773"/>
    </source>
</evidence>
<dbReference type="GO" id="GO:0016989">
    <property type="term" value="F:sigma factor antagonist activity"/>
    <property type="evidence" value="ECO:0007669"/>
    <property type="project" value="TreeGrafter"/>
</dbReference>
<organism evidence="3 4">
    <name type="scientific">Fulvitalea axinellae</name>
    <dbReference type="NCBI Taxonomy" id="1182444"/>
    <lineage>
        <taxon>Bacteria</taxon>
        <taxon>Pseudomonadati</taxon>
        <taxon>Bacteroidota</taxon>
        <taxon>Cytophagia</taxon>
        <taxon>Cytophagales</taxon>
        <taxon>Persicobacteraceae</taxon>
        <taxon>Fulvitalea</taxon>
    </lineage>
</organism>
<reference evidence="3 4" key="1">
    <citation type="submission" date="2021-12" db="EMBL/GenBank/DDBJ databases">
        <title>Genome sequencing of bacteria with rrn-lacking chromosome and rrn-plasmid.</title>
        <authorList>
            <person name="Anda M."/>
            <person name="Iwasaki W."/>
        </authorList>
    </citation>
    <scope>NUCLEOTIDE SEQUENCE [LARGE SCALE GENOMIC DNA]</scope>
    <source>
        <strain evidence="3 4">DSM 100852</strain>
    </source>
</reference>
<dbReference type="InterPro" id="IPR032508">
    <property type="entry name" value="FecR_C"/>
</dbReference>
<keyword evidence="4" id="KW-1185">Reference proteome</keyword>
<dbReference type="PANTHER" id="PTHR30273">
    <property type="entry name" value="PERIPLASMIC SIGNAL SENSOR AND SIGMA FACTOR ACTIVATOR FECR-RELATED"/>
    <property type="match status" value="1"/>
</dbReference>
<dbReference type="InterPro" id="IPR006860">
    <property type="entry name" value="FecR"/>
</dbReference>
<dbReference type="PANTHER" id="PTHR30273:SF2">
    <property type="entry name" value="PROTEIN FECR"/>
    <property type="match status" value="1"/>
</dbReference>
<evidence type="ECO:0000313" key="3">
    <source>
        <dbReference type="EMBL" id="BDD08518.1"/>
    </source>
</evidence>
<accession>A0AAU9CF33</accession>
<protein>
    <submittedName>
        <fullName evidence="3">Iron dicitrate transporter FecR</fullName>
    </submittedName>
</protein>
<gene>
    <name evidence="3" type="ORF">FUAX_09500</name>
</gene>
<proteinExistence type="predicted"/>
<evidence type="ECO:0000313" key="4">
    <source>
        <dbReference type="Proteomes" id="UP001348817"/>
    </source>
</evidence>
<dbReference type="RefSeq" id="WP_338393773.1">
    <property type="nucleotide sequence ID" value="NZ_AP025314.1"/>
</dbReference>